<name>A0ABT8W1J4_9GAMM</name>
<gene>
    <name evidence="3" type="ORF">QVZ43_10275</name>
</gene>
<dbReference type="RefSeq" id="WP_302909860.1">
    <property type="nucleotide sequence ID" value="NZ_JAUMIS010000002.1"/>
</dbReference>
<reference evidence="3" key="1">
    <citation type="submission" date="2023-07" db="EMBL/GenBank/DDBJ databases">
        <title>Marinobacter sp. chi1 genome sequencing and assembly.</title>
        <authorList>
            <person name="Park S."/>
        </authorList>
    </citation>
    <scope>NUCLEOTIDE SEQUENCE</scope>
    <source>
        <strain evidence="3">Chi1</strain>
    </source>
</reference>
<evidence type="ECO:0000313" key="4">
    <source>
        <dbReference type="Proteomes" id="UP001168640"/>
    </source>
</evidence>
<evidence type="ECO:0000256" key="2">
    <source>
        <dbReference type="SAM" id="Phobius"/>
    </source>
</evidence>
<feature type="region of interest" description="Disordered" evidence="1">
    <location>
        <begin position="42"/>
        <end position="85"/>
    </location>
</feature>
<proteinExistence type="predicted"/>
<organism evidence="3 4">
    <name type="scientific">Marinobacter suaedae</name>
    <dbReference type="NCBI Taxonomy" id="3057675"/>
    <lineage>
        <taxon>Bacteria</taxon>
        <taxon>Pseudomonadati</taxon>
        <taxon>Pseudomonadota</taxon>
        <taxon>Gammaproteobacteria</taxon>
        <taxon>Pseudomonadales</taxon>
        <taxon>Marinobacteraceae</taxon>
        <taxon>Marinobacter</taxon>
    </lineage>
</organism>
<comment type="caution">
    <text evidence="3">The sequence shown here is derived from an EMBL/GenBank/DDBJ whole genome shotgun (WGS) entry which is preliminary data.</text>
</comment>
<dbReference type="EMBL" id="JAUMIS010000002">
    <property type="protein sequence ID" value="MDO3722107.1"/>
    <property type="molecule type" value="Genomic_DNA"/>
</dbReference>
<keyword evidence="2" id="KW-0812">Transmembrane</keyword>
<feature type="transmembrane region" description="Helical" evidence="2">
    <location>
        <begin position="197"/>
        <end position="218"/>
    </location>
</feature>
<keyword evidence="2" id="KW-1133">Transmembrane helix</keyword>
<feature type="region of interest" description="Disordered" evidence="1">
    <location>
        <begin position="171"/>
        <end position="191"/>
    </location>
</feature>
<feature type="compositionally biased region" description="Polar residues" evidence="1">
    <location>
        <begin position="55"/>
        <end position="64"/>
    </location>
</feature>
<evidence type="ECO:0000256" key="1">
    <source>
        <dbReference type="SAM" id="MobiDB-lite"/>
    </source>
</evidence>
<sequence>MNCWEILGIEPTGDHQRIREAYNQQMKFASKEEAERLEQAFREATGEQAAPDPSVSDNAVSNLEPSGDPAPVGLEESSENRALSATEEQVVREVIIQVKALLNDHRRAQDPGVWKAILCEPPADQAALRREVAQRLESQLRPLAENGNFPIPVTRFIGDWFGWFSLAETAEQQSSQQEDETEQEVEQAGQPRHTSNFWPAVIGWIIVLVVLTSLFGGLGGGG</sequence>
<protein>
    <submittedName>
        <fullName evidence="3">J domain-containing protein</fullName>
    </submittedName>
</protein>
<evidence type="ECO:0000313" key="3">
    <source>
        <dbReference type="EMBL" id="MDO3722107.1"/>
    </source>
</evidence>
<dbReference type="Proteomes" id="UP001168640">
    <property type="component" value="Unassembled WGS sequence"/>
</dbReference>
<keyword evidence="4" id="KW-1185">Reference proteome</keyword>
<accession>A0ABT8W1J4</accession>
<keyword evidence="2" id="KW-0472">Membrane</keyword>